<accession>A0AA39ZQ64</accession>
<protein>
    <submittedName>
        <fullName evidence="2">Uncharacterized protein</fullName>
    </submittedName>
</protein>
<organism evidence="2 3">
    <name type="scientific">Apiosordaria backusii</name>
    <dbReference type="NCBI Taxonomy" id="314023"/>
    <lineage>
        <taxon>Eukaryota</taxon>
        <taxon>Fungi</taxon>
        <taxon>Dikarya</taxon>
        <taxon>Ascomycota</taxon>
        <taxon>Pezizomycotina</taxon>
        <taxon>Sordariomycetes</taxon>
        <taxon>Sordariomycetidae</taxon>
        <taxon>Sordariales</taxon>
        <taxon>Lasiosphaeriaceae</taxon>
        <taxon>Apiosordaria</taxon>
    </lineage>
</organism>
<evidence type="ECO:0000313" key="3">
    <source>
        <dbReference type="Proteomes" id="UP001172159"/>
    </source>
</evidence>
<keyword evidence="3" id="KW-1185">Reference proteome</keyword>
<comment type="caution">
    <text evidence="2">The sequence shown here is derived from an EMBL/GenBank/DDBJ whole genome shotgun (WGS) entry which is preliminary data.</text>
</comment>
<evidence type="ECO:0000256" key="1">
    <source>
        <dbReference type="SAM" id="MobiDB-lite"/>
    </source>
</evidence>
<proteinExistence type="predicted"/>
<dbReference type="AlphaFoldDB" id="A0AA39ZQ64"/>
<evidence type="ECO:0000313" key="2">
    <source>
        <dbReference type="EMBL" id="KAK0701543.1"/>
    </source>
</evidence>
<dbReference type="Proteomes" id="UP001172159">
    <property type="component" value="Unassembled WGS sequence"/>
</dbReference>
<sequence>MTPLASHKLPVLNCTVPDLLPYGIKLQQVCTLETGPQKEMTCGPWCSGWLSGGDVGEAQTIEFLLFPIPVPEGKDMWDSACTAWTRREGGVDGAPQRTRGFPYSDSGRKTESTSKQAREKKIGKQQPTVRTRRAHRPGTRPGGLHHTNGARSKCMSVYVSGRPVGTFLFQVPTAASGIAVQWFGASC</sequence>
<dbReference type="EMBL" id="JAUKTV010000027">
    <property type="protein sequence ID" value="KAK0701543.1"/>
    <property type="molecule type" value="Genomic_DNA"/>
</dbReference>
<feature type="compositionally biased region" description="Basic and acidic residues" evidence="1">
    <location>
        <begin position="106"/>
        <end position="122"/>
    </location>
</feature>
<reference evidence="2" key="1">
    <citation type="submission" date="2023-06" db="EMBL/GenBank/DDBJ databases">
        <title>Genome-scale phylogeny and comparative genomics of the fungal order Sordariales.</title>
        <authorList>
            <consortium name="Lawrence Berkeley National Laboratory"/>
            <person name="Hensen N."/>
            <person name="Bonometti L."/>
            <person name="Westerberg I."/>
            <person name="Brannstrom I.O."/>
            <person name="Guillou S."/>
            <person name="Cros-Aarteil S."/>
            <person name="Calhoun S."/>
            <person name="Haridas S."/>
            <person name="Kuo A."/>
            <person name="Mondo S."/>
            <person name="Pangilinan J."/>
            <person name="Riley R."/>
            <person name="Labutti K."/>
            <person name="Andreopoulos B."/>
            <person name="Lipzen A."/>
            <person name="Chen C."/>
            <person name="Yanf M."/>
            <person name="Daum C."/>
            <person name="Ng V."/>
            <person name="Clum A."/>
            <person name="Steindorff A."/>
            <person name="Ohm R."/>
            <person name="Martin F."/>
            <person name="Silar P."/>
            <person name="Natvig D."/>
            <person name="Lalanne C."/>
            <person name="Gautier V."/>
            <person name="Ament-Velasquez S.L."/>
            <person name="Kruys A."/>
            <person name="Hutchinson M.I."/>
            <person name="Powell A.J."/>
            <person name="Barry K."/>
            <person name="Miller A.N."/>
            <person name="Grigoriev I.V."/>
            <person name="Debuchy R."/>
            <person name="Gladieux P."/>
            <person name="Thoren M.H."/>
            <person name="Johannesson H."/>
        </authorList>
    </citation>
    <scope>NUCLEOTIDE SEQUENCE</scope>
    <source>
        <strain evidence="2">CBS 540.89</strain>
    </source>
</reference>
<feature type="region of interest" description="Disordered" evidence="1">
    <location>
        <begin position="88"/>
        <end position="149"/>
    </location>
</feature>
<gene>
    <name evidence="2" type="ORF">B0T21DRAFT_114338</name>
</gene>
<name>A0AA39ZQ64_9PEZI</name>